<dbReference type="Pfam" id="PF06925">
    <property type="entry name" value="MGDG_synth"/>
    <property type="match status" value="1"/>
</dbReference>
<evidence type="ECO:0000256" key="1">
    <source>
        <dbReference type="ARBA" id="ARBA00006962"/>
    </source>
</evidence>
<evidence type="ECO:0000259" key="5">
    <source>
        <dbReference type="Pfam" id="PF06925"/>
    </source>
</evidence>
<dbReference type="InterPro" id="IPR009721">
    <property type="entry name" value="O-acyltransferase_WSD1_C"/>
</dbReference>
<evidence type="ECO:0000259" key="6">
    <source>
        <dbReference type="Pfam" id="PF06974"/>
    </source>
</evidence>
<keyword evidence="2" id="KW-0328">Glycosyltransferase</keyword>
<dbReference type="PANTHER" id="PTHR43025:SF3">
    <property type="entry name" value="MONOGALACTOSYLDIACYLGLYCEROL SYNTHASE 1, CHLOROPLASTIC"/>
    <property type="match status" value="1"/>
</dbReference>
<gene>
    <name evidence="7" type="ORF">ACFS2C_17110</name>
</gene>
<feature type="domain" description="O-acyltransferase WSD1-like N-terminal" evidence="4">
    <location>
        <begin position="388"/>
        <end position="526"/>
    </location>
</feature>
<sequence>MTTTANPEPSGPRRLLIVSATMGEGHNATGRALRTAAARVWPDVEVGWLDVLDAMGRGTGPAFRWIYRVAVERLPWLYEFFYAWVWHHRWFARAAKRVIGAWSGRALAPHIDGARPDIVLSTYPMGSTGLEWLRRHRGLAVPTAAWISDFAPHPSWVHRDVDLNLVLHDVAVAPARESVPGASVGVSAPPVGDAFRPGDRSRARRRLDLPDHGFVVAVSSGSLAFGRGDEAVREILAGAPDAHVVVVTGRNDGLRTRLERAFGDRPRVRVLGWVEDMATLFTAADVVVSNAGGATALEALACGRAVVLHRPIAGHGRANAVLMADAGLATVCTLPGELARTIREYATNPAGLRAREDAAIAFARGRRLEDVLRAVAGTRAPARARPLAAPDALFLHASTPEVPQYVGTVLVHEAGPPLTLEHCAGMLATVPGIGGRFLPATTFRRARWDPGDGADPLSLVDDLRCADLTRAVDEFFSEPLDPARALGAGRLVTGLPDGRRALLVKLHHALGDGMTVLQALLSDTDTATGLSWATRPATPVGDNGFRPAPRTLVRGLWRLARAGRAPTCALDTEIPDARRHHAMVRLPGRRVRQVARALGVTPAELLKAAFAQALHDVVEPEAFRLMVPWSLRGTDSLRAAGNHTGAVSVDLPLGPMDVRQRAELIARQLRDHLDGGAPEAAHAVVRLIGHLPPRLHAVAARAVYRGDWFNAIATVMPGPRRTIYWHGSHMSEAYPVLALAPGSGLAWGAMTWGEWITMVFTGPPALADCTDRIAERTDTVIAELAGADGSP</sequence>
<reference evidence="8" key="1">
    <citation type="journal article" date="2019" name="Int. J. Syst. Evol. Microbiol.">
        <title>The Global Catalogue of Microorganisms (GCM) 10K type strain sequencing project: providing services to taxonomists for standard genome sequencing and annotation.</title>
        <authorList>
            <consortium name="The Broad Institute Genomics Platform"/>
            <consortium name="The Broad Institute Genome Sequencing Center for Infectious Disease"/>
            <person name="Wu L."/>
            <person name="Ma J."/>
        </authorList>
    </citation>
    <scope>NUCLEOTIDE SEQUENCE [LARGE SCALE GENOMIC DNA]</scope>
    <source>
        <strain evidence="8">IBRC-M 10906</strain>
    </source>
</reference>
<accession>A0ABW5WAR7</accession>
<dbReference type="InterPro" id="IPR009695">
    <property type="entry name" value="Diacylglyc_glucosyltr_N"/>
</dbReference>
<dbReference type="EMBL" id="JBHUOF010000021">
    <property type="protein sequence ID" value="MFD2801114.1"/>
    <property type="molecule type" value="Genomic_DNA"/>
</dbReference>
<dbReference type="PANTHER" id="PTHR43025">
    <property type="entry name" value="MONOGALACTOSYLDIACYLGLYCEROL SYNTHASE"/>
    <property type="match status" value="1"/>
</dbReference>
<dbReference type="Gene3D" id="3.30.559.30">
    <property type="entry name" value="Nonribosomal peptide synthetase, condensation domain"/>
    <property type="match status" value="1"/>
</dbReference>
<dbReference type="SUPFAM" id="SSF52777">
    <property type="entry name" value="CoA-dependent acyltransferases"/>
    <property type="match status" value="1"/>
</dbReference>
<evidence type="ECO:0000259" key="4">
    <source>
        <dbReference type="Pfam" id="PF03007"/>
    </source>
</evidence>
<name>A0ABW5WAR7_9PSEU</name>
<dbReference type="InterPro" id="IPR050519">
    <property type="entry name" value="Glycosyltransf_28_UgtP"/>
</dbReference>
<dbReference type="Pfam" id="PF03007">
    <property type="entry name" value="WS_DGAT_cat"/>
    <property type="match status" value="1"/>
</dbReference>
<dbReference type="Gene3D" id="3.40.50.2000">
    <property type="entry name" value="Glycogen Phosphorylase B"/>
    <property type="match status" value="1"/>
</dbReference>
<keyword evidence="3" id="KW-0808">Transferase</keyword>
<comment type="caution">
    <text evidence="7">The sequence shown here is derived from an EMBL/GenBank/DDBJ whole genome shotgun (WGS) entry which is preliminary data.</text>
</comment>
<protein>
    <submittedName>
        <fullName evidence="7">Wax ester/triacylglycerol synthase domain-containing protein</fullName>
    </submittedName>
</protein>
<dbReference type="SUPFAM" id="SSF53756">
    <property type="entry name" value="UDP-Glycosyltransferase/glycogen phosphorylase"/>
    <property type="match status" value="1"/>
</dbReference>
<evidence type="ECO:0000313" key="7">
    <source>
        <dbReference type="EMBL" id="MFD2801114.1"/>
    </source>
</evidence>
<keyword evidence="8" id="KW-1185">Reference proteome</keyword>
<organism evidence="7 8">
    <name type="scientific">Prauserella oleivorans</name>
    <dbReference type="NCBI Taxonomy" id="1478153"/>
    <lineage>
        <taxon>Bacteria</taxon>
        <taxon>Bacillati</taxon>
        <taxon>Actinomycetota</taxon>
        <taxon>Actinomycetes</taxon>
        <taxon>Pseudonocardiales</taxon>
        <taxon>Pseudonocardiaceae</taxon>
        <taxon>Prauserella</taxon>
    </lineage>
</organism>
<comment type="similarity">
    <text evidence="1">Belongs to the glycosyltransferase 28 family.</text>
</comment>
<dbReference type="InterPro" id="IPR004255">
    <property type="entry name" value="O-acyltransferase_WSD1_N"/>
</dbReference>
<evidence type="ECO:0000256" key="2">
    <source>
        <dbReference type="ARBA" id="ARBA00022676"/>
    </source>
</evidence>
<feature type="domain" description="O-acyltransferase WSD1 C-terminal" evidence="6">
    <location>
        <begin position="641"/>
        <end position="783"/>
    </location>
</feature>
<dbReference type="Pfam" id="PF06974">
    <property type="entry name" value="WS_DGAT_C"/>
    <property type="match status" value="1"/>
</dbReference>
<evidence type="ECO:0000256" key="3">
    <source>
        <dbReference type="ARBA" id="ARBA00022679"/>
    </source>
</evidence>
<evidence type="ECO:0000313" key="8">
    <source>
        <dbReference type="Proteomes" id="UP001597478"/>
    </source>
</evidence>
<feature type="domain" description="Diacylglycerol glucosyltransferase N-terminal" evidence="5">
    <location>
        <begin position="64"/>
        <end position="171"/>
    </location>
</feature>
<proteinExistence type="inferred from homology"/>
<dbReference type="RefSeq" id="WP_377391202.1">
    <property type="nucleotide sequence ID" value="NZ_JBHSAN010000024.1"/>
</dbReference>
<dbReference type="Proteomes" id="UP001597478">
    <property type="component" value="Unassembled WGS sequence"/>
</dbReference>
<dbReference type="Pfam" id="PF13692">
    <property type="entry name" value="Glyco_trans_1_4"/>
    <property type="match status" value="1"/>
</dbReference>